<dbReference type="AlphaFoldDB" id="A0A8K0X7D1"/>
<feature type="region of interest" description="Disordered" evidence="1">
    <location>
        <begin position="61"/>
        <end position="99"/>
    </location>
</feature>
<sequence length="289" mass="31352">MQQQGEGQPSGPPPPYPDDPNPPPPKTPLAAPVKRKLVRQDSDLKACSNWHTLLVSVADDTSVAPPRDSKQQEPANPPPRSVLHFWSPSSAPSKSSTYVPTQLTEENLRYIQGFQDLGAFAFPLPLGASPAEIHDYLTSLSADPGPGEDGADSEDDSEDAVETIGAQLALLPPSADGPRWRMFTVSALSDSPDALFASGDAPAWKWAKPNTVYGRKSGSWAVEPAVAVENAAWEAGRDIMLLVRGFYEEHRAWMLENPVFRLLKKGEVRPRIVGAGETAWEDEEVSEHA</sequence>
<reference evidence="2" key="1">
    <citation type="journal article" date="2021" name="Nat. Commun.">
        <title>Genetic determinants of endophytism in the Arabidopsis root mycobiome.</title>
        <authorList>
            <person name="Mesny F."/>
            <person name="Miyauchi S."/>
            <person name="Thiergart T."/>
            <person name="Pickel B."/>
            <person name="Atanasova L."/>
            <person name="Karlsson M."/>
            <person name="Huettel B."/>
            <person name="Barry K.W."/>
            <person name="Haridas S."/>
            <person name="Chen C."/>
            <person name="Bauer D."/>
            <person name="Andreopoulos W."/>
            <person name="Pangilinan J."/>
            <person name="LaButti K."/>
            <person name="Riley R."/>
            <person name="Lipzen A."/>
            <person name="Clum A."/>
            <person name="Drula E."/>
            <person name="Henrissat B."/>
            <person name="Kohler A."/>
            <person name="Grigoriev I.V."/>
            <person name="Martin F.M."/>
            <person name="Hacquard S."/>
        </authorList>
    </citation>
    <scope>NUCLEOTIDE SEQUENCE</scope>
    <source>
        <strain evidence="2">MPI-CAGE-AT-0016</strain>
    </source>
</reference>
<dbReference type="Proteomes" id="UP000813385">
    <property type="component" value="Unassembled WGS sequence"/>
</dbReference>
<evidence type="ECO:0000313" key="2">
    <source>
        <dbReference type="EMBL" id="KAH7374731.1"/>
    </source>
</evidence>
<feature type="compositionally biased region" description="Pro residues" evidence="1">
    <location>
        <begin position="10"/>
        <end position="27"/>
    </location>
</feature>
<feature type="compositionally biased region" description="Low complexity" evidence="1">
    <location>
        <begin position="87"/>
        <end position="96"/>
    </location>
</feature>
<proteinExistence type="predicted"/>
<evidence type="ECO:0000256" key="1">
    <source>
        <dbReference type="SAM" id="MobiDB-lite"/>
    </source>
</evidence>
<dbReference type="OrthoDB" id="3476937at2759"/>
<accession>A0A8K0X7D1</accession>
<protein>
    <submittedName>
        <fullName evidence="2">Uncharacterized protein</fullName>
    </submittedName>
</protein>
<organism evidence="2 3">
    <name type="scientific">Plectosphaerella cucumerina</name>
    <dbReference type="NCBI Taxonomy" id="40658"/>
    <lineage>
        <taxon>Eukaryota</taxon>
        <taxon>Fungi</taxon>
        <taxon>Dikarya</taxon>
        <taxon>Ascomycota</taxon>
        <taxon>Pezizomycotina</taxon>
        <taxon>Sordariomycetes</taxon>
        <taxon>Hypocreomycetidae</taxon>
        <taxon>Glomerellales</taxon>
        <taxon>Plectosphaerellaceae</taxon>
        <taxon>Plectosphaerella</taxon>
    </lineage>
</organism>
<feature type="compositionally biased region" description="Acidic residues" evidence="1">
    <location>
        <begin position="149"/>
        <end position="158"/>
    </location>
</feature>
<feature type="region of interest" description="Disordered" evidence="1">
    <location>
        <begin position="137"/>
        <end position="158"/>
    </location>
</feature>
<evidence type="ECO:0000313" key="3">
    <source>
        <dbReference type="Proteomes" id="UP000813385"/>
    </source>
</evidence>
<feature type="region of interest" description="Disordered" evidence="1">
    <location>
        <begin position="1"/>
        <end position="37"/>
    </location>
</feature>
<comment type="caution">
    <text evidence="2">The sequence shown here is derived from an EMBL/GenBank/DDBJ whole genome shotgun (WGS) entry which is preliminary data.</text>
</comment>
<gene>
    <name evidence="2" type="ORF">B0T11DRAFT_2914</name>
</gene>
<name>A0A8K0X7D1_9PEZI</name>
<dbReference type="EMBL" id="JAGPXD010000001">
    <property type="protein sequence ID" value="KAH7374731.1"/>
    <property type="molecule type" value="Genomic_DNA"/>
</dbReference>
<keyword evidence="3" id="KW-1185">Reference proteome</keyword>